<dbReference type="PROSITE" id="PS51900">
    <property type="entry name" value="CB"/>
    <property type="match status" value="1"/>
</dbReference>
<comment type="caution">
    <text evidence="7">The sequence shown here is derived from an EMBL/GenBank/DDBJ whole genome shotgun (WGS) entry which is preliminary data.</text>
</comment>
<dbReference type="PROSITE" id="PS51898">
    <property type="entry name" value="TYR_RECOMBINASE"/>
    <property type="match status" value="1"/>
</dbReference>
<dbReference type="Proteomes" id="UP000570678">
    <property type="component" value="Unassembled WGS sequence"/>
</dbReference>
<evidence type="ECO:0000256" key="2">
    <source>
        <dbReference type="ARBA" id="ARBA00023125"/>
    </source>
</evidence>
<dbReference type="InterPro" id="IPR010998">
    <property type="entry name" value="Integrase_recombinase_N"/>
</dbReference>
<evidence type="ECO:0000313" key="7">
    <source>
        <dbReference type="EMBL" id="NKY56346.1"/>
    </source>
</evidence>
<dbReference type="InterPro" id="IPR044068">
    <property type="entry name" value="CB"/>
</dbReference>
<sequence>MAGKRGFGSVRKLPSGRWQARYRGPDGQMRPAPRTFETKKSAEQWLSTTEVQILQGDWIAPERGKIPVKTYMERWIAQRPGLRPKTTQLYEWLLRAHIAPTELGGTALGKLTTPMVRQWRAGRIEAGVSEIATAKAYRLLRAALNTAVDEDKIIPRNPCRVRGADKENSPERPVLTVSQVFRIAGAVPERYRVLVLLSAFCSLRWGEASALLRGDFSDDASSVRITKALVEVSGKGLIVAGPKSRAGIRTLTVPEAIRRDVLEHFDAYVPGSPVSYVFTGLRGNPLRRSNFDQNVQWNKTMARLGLAGVHFHDLRHAGNLWASKSGMSTRDLMARMGHDDMRAALIYQRATDDAQRRIADDLSRMGTAVPRGSNRGVVARVWHSGIVGCDRTGNPALRRWSKWRG</sequence>
<evidence type="ECO:0000256" key="1">
    <source>
        <dbReference type="ARBA" id="ARBA00008857"/>
    </source>
</evidence>
<dbReference type="InterPro" id="IPR013762">
    <property type="entry name" value="Integrase-like_cat_sf"/>
</dbReference>
<dbReference type="InterPro" id="IPR058717">
    <property type="entry name" value="Phage_L5_Integrase_N"/>
</dbReference>
<name>A0A846Y9V1_9NOCA</name>
<keyword evidence="8" id="KW-1185">Reference proteome</keyword>
<dbReference type="PANTHER" id="PTHR30349:SF64">
    <property type="entry name" value="PROPHAGE INTEGRASE INTD-RELATED"/>
    <property type="match status" value="1"/>
</dbReference>
<protein>
    <submittedName>
        <fullName evidence="7">Tyrosine-type recombinase/integrase</fullName>
    </submittedName>
</protein>
<comment type="similarity">
    <text evidence="1">Belongs to the 'phage' integrase family.</text>
</comment>
<dbReference type="GO" id="GO:0015074">
    <property type="term" value="P:DNA integration"/>
    <property type="evidence" value="ECO:0007669"/>
    <property type="project" value="InterPro"/>
</dbReference>
<proteinExistence type="inferred from homology"/>
<dbReference type="Gene3D" id="1.10.443.10">
    <property type="entry name" value="Intergrase catalytic core"/>
    <property type="match status" value="1"/>
</dbReference>
<dbReference type="PANTHER" id="PTHR30349">
    <property type="entry name" value="PHAGE INTEGRASE-RELATED"/>
    <property type="match status" value="1"/>
</dbReference>
<feature type="domain" description="Tyr recombinase" evidence="5">
    <location>
        <begin position="170"/>
        <end position="360"/>
    </location>
</feature>
<dbReference type="InterPro" id="IPR011010">
    <property type="entry name" value="DNA_brk_join_enz"/>
</dbReference>
<organism evidence="7 8">
    <name type="scientific">Nocardia flavorosea</name>
    <dbReference type="NCBI Taxonomy" id="53429"/>
    <lineage>
        <taxon>Bacteria</taxon>
        <taxon>Bacillati</taxon>
        <taxon>Actinomycetota</taxon>
        <taxon>Actinomycetes</taxon>
        <taxon>Mycobacteriales</taxon>
        <taxon>Nocardiaceae</taxon>
        <taxon>Nocardia</taxon>
    </lineage>
</organism>
<evidence type="ECO:0000259" key="5">
    <source>
        <dbReference type="PROSITE" id="PS51898"/>
    </source>
</evidence>
<evidence type="ECO:0000256" key="4">
    <source>
        <dbReference type="PROSITE-ProRule" id="PRU01248"/>
    </source>
</evidence>
<dbReference type="GO" id="GO:0006310">
    <property type="term" value="P:DNA recombination"/>
    <property type="evidence" value="ECO:0007669"/>
    <property type="project" value="UniProtKB-KW"/>
</dbReference>
<feature type="domain" description="Core-binding (CB)" evidence="6">
    <location>
        <begin position="66"/>
        <end position="148"/>
    </location>
</feature>
<evidence type="ECO:0000256" key="3">
    <source>
        <dbReference type="ARBA" id="ARBA00023172"/>
    </source>
</evidence>
<reference evidence="7 8" key="1">
    <citation type="submission" date="2020-04" db="EMBL/GenBank/DDBJ databases">
        <title>MicrobeNet Type strains.</title>
        <authorList>
            <person name="Nicholson A.C."/>
        </authorList>
    </citation>
    <scope>NUCLEOTIDE SEQUENCE [LARGE SCALE GENOMIC DNA]</scope>
    <source>
        <strain evidence="7 8">JCM 3332</strain>
    </source>
</reference>
<keyword evidence="2 4" id="KW-0238">DNA-binding</keyword>
<gene>
    <name evidence="7" type="ORF">HGA15_09295</name>
</gene>
<evidence type="ECO:0000313" key="8">
    <source>
        <dbReference type="Proteomes" id="UP000570678"/>
    </source>
</evidence>
<dbReference type="EMBL" id="JAAXOT010000004">
    <property type="protein sequence ID" value="NKY56346.1"/>
    <property type="molecule type" value="Genomic_DNA"/>
</dbReference>
<dbReference type="InterPro" id="IPR050090">
    <property type="entry name" value="Tyrosine_recombinase_XerCD"/>
</dbReference>
<dbReference type="Pfam" id="PF26003">
    <property type="entry name" value="Integrase_N_phage"/>
    <property type="match status" value="1"/>
</dbReference>
<dbReference type="SUPFAM" id="SSF56349">
    <property type="entry name" value="DNA breaking-rejoining enzymes"/>
    <property type="match status" value="1"/>
</dbReference>
<dbReference type="GO" id="GO:0003677">
    <property type="term" value="F:DNA binding"/>
    <property type="evidence" value="ECO:0007669"/>
    <property type="project" value="UniProtKB-UniRule"/>
</dbReference>
<accession>A0A846Y9V1</accession>
<evidence type="ECO:0000259" key="6">
    <source>
        <dbReference type="PROSITE" id="PS51900"/>
    </source>
</evidence>
<dbReference type="Gene3D" id="1.10.150.130">
    <property type="match status" value="1"/>
</dbReference>
<keyword evidence="3" id="KW-0233">DNA recombination</keyword>
<dbReference type="InterPro" id="IPR002104">
    <property type="entry name" value="Integrase_catalytic"/>
</dbReference>
<dbReference type="Pfam" id="PF00589">
    <property type="entry name" value="Phage_integrase"/>
    <property type="match status" value="1"/>
</dbReference>
<dbReference type="AlphaFoldDB" id="A0A846Y9V1"/>